<evidence type="ECO:0000259" key="2">
    <source>
        <dbReference type="PROSITE" id="PS51671"/>
    </source>
</evidence>
<dbReference type="GeneID" id="29813793"/>
<dbReference type="RefSeq" id="WP_029143136.1">
    <property type="nucleotide sequence ID" value="NZ_ALAS01000090.1"/>
</dbReference>
<dbReference type="HAMAP" id="MF_01054">
    <property type="entry name" value="UPF0237"/>
    <property type="match status" value="1"/>
</dbReference>
<dbReference type="EMBL" id="FQUB01000123">
    <property type="protein sequence ID" value="SHG02454.1"/>
    <property type="molecule type" value="Genomic_DNA"/>
</dbReference>
<comment type="similarity">
    <text evidence="1">Belongs to the UPF0237 family.</text>
</comment>
<protein>
    <recommendedName>
        <fullName evidence="1">UPF0237 protein SAMN02745208_03076</fullName>
    </recommendedName>
</protein>
<feature type="domain" description="ACT" evidence="2">
    <location>
        <begin position="4"/>
        <end position="78"/>
    </location>
</feature>
<dbReference type="InterPro" id="IPR045865">
    <property type="entry name" value="ACT-like_dom_sf"/>
</dbReference>
<dbReference type="NCBIfam" id="NF001220">
    <property type="entry name" value="PRK00194.1"/>
    <property type="match status" value="1"/>
</dbReference>
<dbReference type="InterPro" id="IPR022986">
    <property type="entry name" value="UPF0237_ACT"/>
</dbReference>
<reference evidence="3 4" key="1">
    <citation type="submission" date="2016-11" db="EMBL/GenBank/DDBJ databases">
        <authorList>
            <person name="Varghese N."/>
            <person name="Submissions S."/>
        </authorList>
    </citation>
    <scope>NUCLEOTIDE SEQUENCE [LARGE SCALE GENOMIC DNA]</scope>
    <source>
        <strain evidence="3 4">DSM 1</strain>
    </source>
</reference>
<dbReference type="CDD" id="cd04872">
    <property type="entry name" value="ACT_1ZPV"/>
    <property type="match status" value="1"/>
</dbReference>
<organism evidence="3 4">
    <name type="scientific">Heyndrickxia coagulans DSM 1 = ATCC 7050</name>
    <dbReference type="NCBI Taxonomy" id="1121088"/>
    <lineage>
        <taxon>Bacteria</taxon>
        <taxon>Bacillati</taxon>
        <taxon>Bacillota</taxon>
        <taxon>Bacilli</taxon>
        <taxon>Bacillales</taxon>
        <taxon>Bacillaceae</taxon>
        <taxon>Heyndrickxia</taxon>
    </lineage>
</organism>
<dbReference type="Proteomes" id="UP000184029">
    <property type="component" value="Unassembled WGS sequence"/>
</dbReference>
<dbReference type="Pfam" id="PF13740">
    <property type="entry name" value="ACT_6"/>
    <property type="match status" value="1"/>
</dbReference>
<evidence type="ECO:0000313" key="4">
    <source>
        <dbReference type="Proteomes" id="UP000184029"/>
    </source>
</evidence>
<dbReference type="InterPro" id="IPR050990">
    <property type="entry name" value="UPF0237/GcvR_regulator"/>
</dbReference>
<accession>A0A8B4BY27</accession>
<dbReference type="Gene3D" id="3.30.70.260">
    <property type="match status" value="1"/>
</dbReference>
<dbReference type="InterPro" id="IPR002912">
    <property type="entry name" value="ACT_dom"/>
</dbReference>
<name>A0A8B4BY27_HEYCO</name>
<gene>
    <name evidence="3" type="ORF">SAMN02745208_03076</name>
</gene>
<dbReference type="SUPFAM" id="SSF55021">
    <property type="entry name" value="ACT-like"/>
    <property type="match status" value="1"/>
</dbReference>
<comment type="caution">
    <text evidence="3">The sequence shown here is derived from an EMBL/GenBank/DDBJ whole genome shotgun (WGS) entry which is preliminary data.</text>
</comment>
<dbReference type="KEGG" id="bcoa:BF29_2762"/>
<dbReference type="FunFam" id="3.30.70.260:FF:000032">
    <property type="entry name" value="UPF0237 protein SP_0238"/>
    <property type="match status" value="1"/>
</dbReference>
<dbReference type="PROSITE" id="PS51671">
    <property type="entry name" value="ACT"/>
    <property type="match status" value="1"/>
</dbReference>
<sequence>MRAILTVIGKDQVGIIAGVSTQLAELKINILDVSQTIMSGYFTMMMMLDLSNAEANFDEIKHALAKKGEALQVQIKIQREEIFQSMHSL</sequence>
<dbReference type="PANTHER" id="PTHR34875">
    <property type="entry name" value="UPF0237 PROTEIN MJ1558"/>
    <property type="match status" value="1"/>
</dbReference>
<proteinExistence type="inferred from homology"/>
<evidence type="ECO:0000313" key="3">
    <source>
        <dbReference type="EMBL" id="SHG02454.1"/>
    </source>
</evidence>
<evidence type="ECO:0000256" key="1">
    <source>
        <dbReference type="HAMAP-Rule" id="MF_01054"/>
    </source>
</evidence>
<dbReference type="AlphaFoldDB" id="A0A8B4BY27"/>
<dbReference type="PANTHER" id="PTHR34875:SF6">
    <property type="entry name" value="UPF0237 PROTEIN MJ1558"/>
    <property type="match status" value="1"/>
</dbReference>